<feature type="compositionally biased region" description="Polar residues" evidence="2">
    <location>
        <begin position="160"/>
        <end position="194"/>
    </location>
</feature>
<dbReference type="GO" id="GO:0000470">
    <property type="term" value="P:maturation of LSU-rRNA"/>
    <property type="evidence" value="ECO:0007669"/>
    <property type="project" value="TreeGrafter"/>
</dbReference>
<accession>A0A8H3HX25</accession>
<feature type="compositionally biased region" description="Polar residues" evidence="2">
    <location>
        <begin position="251"/>
        <end position="261"/>
    </location>
</feature>
<feature type="compositionally biased region" description="Basic and acidic residues" evidence="2">
    <location>
        <begin position="357"/>
        <end position="372"/>
    </location>
</feature>
<dbReference type="AlphaFoldDB" id="A0A8H3HX25"/>
<feature type="compositionally biased region" description="Low complexity" evidence="2">
    <location>
        <begin position="312"/>
        <end position="322"/>
    </location>
</feature>
<comment type="caution">
    <text evidence="3">The sequence shown here is derived from an EMBL/GenBank/DDBJ whole genome shotgun (WGS) entry which is preliminary data.</text>
</comment>
<dbReference type="PANTHER" id="PTHR13245">
    <property type="entry name" value="RRP15-LIKE PROTEIN"/>
    <property type="match status" value="1"/>
</dbReference>
<organism evidence="3 4">
    <name type="scientific">Alectoria fallacina</name>
    <dbReference type="NCBI Taxonomy" id="1903189"/>
    <lineage>
        <taxon>Eukaryota</taxon>
        <taxon>Fungi</taxon>
        <taxon>Dikarya</taxon>
        <taxon>Ascomycota</taxon>
        <taxon>Pezizomycotina</taxon>
        <taxon>Lecanoromycetes</taxon>
        <taxon>OSLEUM clade</taxon>
        <taxon>Lecanoromycetidae</taxon>
        <taxon>Lecanorales</taxon>
        <taxon>Lecanorineae</taxon>
        <taxon>Parmeliaceae</taxon>
        <taxon>Alectoria</taxon>
    </lineage>
</organism>
<feature type="compositionally biased region" description="Low complexity" evidence="2">
    <location>
        <begin position="332"/>
        <end position="351"/>
    </location>
</feature>
<dbReference type="PANTHER" id="PTHR13245:SF14">
    <property type="entry name" value="RRP15-LIKE PROTEIN"/>
    <property type="match status" value="1"/>
</dbReference>
<name>A0A8H3HX25_9LECA</name>
<gene>
    <name evidence="3" type="ORF">ALECFALPRED_001927</name>
</gene>
<feature type="region of interest" description="Disordered" evidence="2">
    <location>
        <begin position="61"/>
        <end position="233"/>
    </location>
</feature>
<evidence type="ECO:0000256" key="1">
    <source>
        <dbReference type="ARBA" id="ARBA00007462"/>
    </source>
</evidence>
<evidence type="ECO:0000256" key="2">
    <source>
        <dbReference type="SAM" id="MobiDB-lite"/>
    </source>
</evidence>
<feature type="region of interest" description="Disordered" evidence="2">
    <location>
        <begin position="249"/>
        <end position="372"/>
    </location>
</feature>
<feature type="region of interest" description="Disordered" evidence="2">
    <location>
        <begin position="21"/>
        <end position="41"/>
    </location>
</feature>
<proteinExistence type="inferred from homology"/>
<dbReference type="EMBL" id="CAJPDR010000015">
    <property type="protein sequence ID" value="CAF9905977.1"/>
    <property type="molecule type" value="Genomic_DNA"/>
</dbReference>
<protein>
    <submittedName>
        <fullName evidence="3">Uncharacterized protein</fullName>
    </submittedName>
</protein>
<dbReference type="GO" id="GO:0030687">
    <property type="term" value="C:preribosome, large subunit precursor"/>
    <property type="evidence" value="ECO:0007669"/>
    <property type="project" value="TreeGrafter"/>
</dbReference>
<dbReference type="InterPro" id="IPR012459">
    <property type="entry name" value="Rrp15"/>
</dbReference>
<dbReference type="Pfam" id="PF07890">
    <property type="entry name" value="Rrp15p"/>
    <property type="match status" value="1"/>
</dbReference>
<sequence length="553" mass="60211">MAFVNAKRKHIEDIHTDTIFSKSHKRHHSNHALSSSIDHPAAMQLGDQQTRTMDDIAKTSTKNVCKQHAGSGISESSAKDNFNSEAELASKPKSSTRPMQPIVPETLEDPADQAPSLNLQKAQAKPGNTPKSRRAKNSVKERQVHRKTSESSADEVPAVTTKNQPINTSKAKSVNQATKQKQVSSKVTGSSTGQAPAVKATKAGPSKNIAQKQELSSSELSSPDEGDISIADLTDTDVEAASKAALVVASTLPSAETSGKGNESEDEDEDDNSSLSRDRNLFGDQFSSDDKTYPSEDEEGEESEPEDEETRAAQLKAPAEAQARFKRDWLQSDLESAFSSESSMEWASDAAVDSDDEPHPDNKKKAIFKSDDPNAFASSMSGILGYKLTKTQRANPILARSADAKEADEALADLKLEKKARAEMRRQKVGKGGLEMQIDGTLREIRGEGVGGMDDSTLGINEFEEMESVFAHQRHEKELRKTAERGVVKMFNAFTHVREKAVQVQRMVGSTAKKEEKATQMTKEGWLEYIGHGGKGKIEKKVELDNNGEGTEA</sequence>
<dbReference type="OrthoDB" id="20949at2759"/>
<evidence type="ECO:0000313" key="4">
    <source>
        <dbReference type="Proteomes" id="UP000664203"/>
    </source>
</evidence>
<evidence type="ECO:0000313" key="3">
    <source>
        <dbReference type="EMBL" id="CAF9905977.1"/>
    </source>
</evidence>
<feature type="compositionally biased region" description="Polar residues" evidence="2">
    <location>
        <begin position="73"/>
        <end position="84"/>
    </location>
</feature>
<dbReference type="Proteomes" id="UP000664203">
    <property type="component" value="Unassembled WGS sequence"/>
</dbReference>
<reference evidence="3" key="1">
    <citation type="submission" date="2021-03" db="EMBL/GenBank/DDBJ databases">
        <authorList>
            <person name="Tagirdzhanova G."/>
        </authorList>
    </citation>
    <scope>NUCLEOTIDE SEQUENCE</scope>
</reference>
<keyword evidence="4" id="KW-1185">Reference proteome</keyword>
<comment type="similarity">
    <text evidence="1">Belongs to the RRP15 family.</text>
</comment>
<dbReference type="GO" id="GO:0000460">
    <property type="term" value="P:maturation of 5.8S rRNA"/>
    <property type="evidence" value="ECO:0007669"/>
    <property type="project" value="TreeGrafter"/>
</dbReference>
<feature type="compositionally biased region" description="Acidic residues" evidence="2">
    <location>
        <begin position="295"/>
        <end position="309"/>
    </location>
</feature>